<dbReference type="SUPFAM" id="SSF51569">
    <property type="entry name" value="Aldolase"/>
    <property type="match status" value="1"/>
</dbReference>
<accession>A0A7L6N8W7</accession>
<proteinExistence type="predicted"/>
<dbReference type="InterPro" id="IPR003379">
    <property type="entry name" value="Carboxylase_cons_dom"/>
</dbReference>
<keyword evidence="3" id="KW-1185">Reference proteome</keyword>
<dbReference type="Pfam" id="PF00682">
    <property type="entry name" value="HMGL-like"/>
    <property type="match status" value="1"/>
</dbReference>
<dbReference type="GO" id="GO:0005737">
    <property type="term" value="C:cytoplasm"/>
    <property type="evidence" value="ECO:0007669"/>
    <property type="project" value="TreeGrafter"/>
</dbReference>
<evidence type="ECO:0000313" key="3">
    <source>
        <dbReference type="Proteomes" id="UP000512167"/>
    </source>
</evidence>
<protein>
    <submittedName>
        <fullName evidence="2">Pyruvate carboxylase subunit B</fullName>
        <ecNumber evidence="2">6.4.1.1</ecNumber>
    </submittedName>
</protein>
<dbReference type="InterPro" id="IPR013785">
    <property type="entry name" value="Aldolase_TIM"/>
</dbReference>
<dbReference type="Proteomes" id="UP000512167">
    <property type="component" value="Chromosome"/>
</dbReference>
<dbReference type="AlphaFoldDB" id="A0A7L6N8W7"/>
<dbReference type="CDD" id="cd07937">
    <property type="entry name" value="DRE_TIM_PC_TC_5S"/>
    <property type="match status" value="1"/>
</dbReference>
<dbReference type="NCBIfam" id="NF006761">
    <property type="entry name" value="PRK09282.1"/>
    <property type="match status" value="1"/>
</dbReference>
<name>A0A7L6N8W7_9MOLU</name>
<dbReference type="PANTHER" id="PTHR43778">
    <property type="entry name" value="PYRUVATE CARBOXYLASE"/>
    <property type="match status" value="1"/>
</dbReference>
<organism evidence="2 3">
    <name type="scientific">Hujiaoplasma nucleasis</name>
    <dbReference type="NCBI Taxonomy" id="2725268"/>
    <lineage>
        <taxon>Bacteria</taxon>
        <taxon>Bacillati</taxon>
        <taxon>Mycoplasmatota</taxon>
        <taxon>Mollicutes</taxon>
        <taxon>Candidatus Izemoplasmatales</taxon>
        <taxon>Hujiaoplasmataceae</taxon>
        <taxon>Hujiaoplasma</taxon>
    </lineage>
</organism>
<dbReference type="GO" id="GO:0004736">
    <property type="term" value="F:pyruvate carboxylase activity"/>
    <property type="evidence" value="ECO:0007669"/>
    <property type="project" value="UniProtKB-EC"/>
</dbReference>
<sequence>MMSVKFVETALRDGHQSLMATRLTTDEILAVLPELDKAGYYALEVWGGATFDASLRFLNEDPWERLRKMRKVAKKTKLQMLFRGQNILGYKHYPDDIVEKFVEKSLENGIDIIRIFDALNDLRNLETSAKAVKKYNGHLQIALSYTTSPVHSINYYVDLAKKAENMGADSLCIKDMSGILMPDTAFDLIKALKNNIKIPINFHTHATSGLAPVTYAKAIEAGVDIIDTALSPLSGGTSQVATEAIATLLGQDNTLDFNHLEAAKDILTKIKDKYLENGILNPKALTPNPKILHSQIPGGMISNLLSQLKDQKALDKYEEVLNEVPKVRKDLGYPPLVTPLSQMVGTQAIMNILSGQRYKLVPGEIKAYLRGEYGQAPGDIDPNFRKSIIGDDPVLSHRPADNLEPQFENIKEKYKDIVKSDEDVLSIALFESVALKFFKSQENETIEFTLHTGGAL</sequence>
<dbReference type="KEGG" id="tbk:HF295_02980"/>
<gene>
    <name evidence="2" type="ORF">HF295_02980</name>
</gene>
<dbReference type="EC" id="6.4.1.1" evidence="2"/>
<keyword evidence="2" id="KW-0436">Ligase</keyword>
<dbReference type="PROSITE" id="PS50991">
    <property type="entry name" value="PYR_CT"/>
    <property type="match status" value="1"/>
</dbReference>
<evidence type="ECO:0000313" key="2">
    <source>
        <dbReference type="EMBL" id="QLY40959.1"/>
    </source>
</evidence>
<evidence type="ECO:0000259" key="1">
    <source>
        <dbReference type="PROSITE" id="PS50991"/>
    </source>
</evidence>
<dbReference type="EMBL" id="CP051151">
    <property type="protein sequence ID" value="QLY40959.1"/>
    <property type="molecule type" value="Genomic_DNA"/>
</dbReference>
<dbReference type="InterPro" id="IPR000891">
    <property type="entry name" value="PYR_CT"/>
</dbReference>
<feature type="domain" description="Pyruvate carboxyltransferase" evidence="1">
    <location>
        <begin position="4"/>
        <end position="264"/>
    </location>
</feature>
<dbReference type="SUPFAM" id="SSF89000">
    <property type="entry name" value="post-HMGL domain-like"/>
    <property type="match status" value="1"/>
</dbReference>
<dbReference type="RefSeq" id="WP_376739680.1">
    <property type="nucleotide sequence ID" value="NZ_CP051151.1"/>
</dbReference>
<keyword evidence="2" id="KW-0670">Pyruvate</keyword>
<reference evidence="2 3" key="1">
    <citation type="submission" date="2020-04" db="EMBL/GenBank/DDBJ databases">
        <authorList>
            <person name="Zheng R.K."/>
            <person name="Sun C.M."/>
        </authorList>
    </citation>
    <scope>NUCLEOTIDE SEQUENCE [LARGE SCALE GENOMIC DNA]</scope>
    <source>
        <strain evidence="3">zrk29</strain>
    </source>
</reference>
<dbReference type="Gene3D" id="3.20.20.70">
    <property type="entry name" value="Aldolase class I"/>
    <property type="match status" value="1"/>
</dbReference>
<dbReference type="InterPro" id="IPR055268">
    <property type="entry name" value="PCB-like"/>
</dbReference>
<dbReference type="GO" id="GO:0006094">
    <property type="term" value="P:gluconeogenesis"/>
    <property type="evidence" value="ECO:0007669"/>
    <property type="project" value="TreeGrafter"/>
</dbReference>
<dbReference type="Pfam" id="PF02436">
    <property type="entry name" value="PYC_OADA"/>
    <property type="match status" value="1"/>
</dbReference>
<dbReference type="PANTHER" id="PTHR43778:SF2">
    <property type="entry name" value="PYRUVATE CARBOXYLASE, MITOCHONDRIAL"/>
    <property type="match status" value="1"/>
</dbReference>